<dbReference type="Gene3D" id="3.40.50.12780">
    <property type="entry name" value="N-terminal domain of ligase-like"/>
    <property type="match status" value="1"/>
</dbReference>
<dbReference type="InterPro" id="IPR025110">
    <property type="entry name" value="AMP-bd_C"/>
</dbReference>
<dbReference type="AlphaFoldDB" id="A0A2G9UWZ5"/>
<dbReference type="SUPFAM" id="SSF56801">
    <property type="entry name" value="Acetyl-CoA synthetase-like"/>
    <property type="match status" value="1"/>
</dbReference>
<sequence length="263" mass="29832">MENVWGFMVRKVYAQNKRFRGIKKLKKAIVDGWPKLTPSHLFASIRRSSAWECWEAGWRYEGLFTRISNLLLNLELVRINEAGGIEIQGSSLFAGYWKNPTKTAQEFTADKYFITGDLGAVDEDGFLHILGRGKDLIITGGFNVYAKEIEDRIDRLPNISESAIIGTYFLLLAILELAITSVPAGVPHKDLGEVVVAVVKVNSSKPINEEEKEREIISALKDVLVKYKVPRRVVFVPSLPRNSMAKVQKKELREMYKHICDSY</sequence>
<accession>A0A2G9UWZ5</accession>
<protein>
    <recommendedName>
        <fullName evidence="2">AMP-binding enzyme C-terminal domain-containing protein</fullName>
    </recommendedName>
</protein>
<dbReference type="Gene3D" id="3.30.300.30">
    <property type="match status" value="1"/>
</dbReference>
<keyword evidence="4" id="KW-1185">Reference proteome</keyword>
<dbReference type="InterPro" id="IPR045851">
    <property type="entry name" value="AMP-bd_C_sf"/>
</dbReference>
<dbReference type="GO" id="GO:0031956">
    <property type="term" value="F:medium-chain fatty acid-CoA ligase activity"/>
    <property type="evidence" value="ECO:0007669"/>
    <property type="project" value="TreeGrafter"/>
</dbReference>
<feature type="domain" description="AMP-binding enzyme C-terminal" evidence="2">
    <location>
        <begin position="185"/>
        <end position="245"/>
    </location>
</feature>
<evidence type="ECO:0000313" key="3">
    <source>
        <dbReference type="EMBL" id="PIO74703.1"/>
    </source>
</evidence>
<evidence type="ECO:0000259" key="2">
    <source>
        <dbReference type="Pfam" id="PF13193"/>
    </source>
</evidence>
<dbReference type="OrthoDB" id="2962993at2759"/>
<dbReference type="GO" id="GO:0006631">
    <property type="term" value="P:fatty acid metabolic process"/>
    <property type="evidence" value="ECO:0007669"/>
    <property type="project" value="TreeGrafter"/>
</dbReference>
<gene>
    <name evidence="3" type="ORF">TELCIR_03276</name>
</gene>
<evidence type="ECO:0000256" key="1">
    <source>
        <dbReference type="ARBA" id="ARBA00006432"/>
    </source>
</evidence>
<dbReference type="Proteomes" id="UP000230423">
    <property type="component" value="Unassembled WGS sequence"/>
</dbReference>
<reference evidence="3 4" key="1">
    <citation type="submission" date="2015-09" db="EMBL/GenBank/DDBJ databases">
        <title>Draft genome of the parasitic nematode Teladorsagia circumcincta isolate WARC Sus (inbred).</title>
        <authorList>
            <person name="Mitreva M."/>
        </authorList>
    </citation>
    <scope>NUCLEOTIDE SEQUENCE [LARGE SCALE GENOMIC DNA]</scope>
    <source>
        <strain evidence="3 4">S</strain>
    </source>
</reference>
<proteinExistence type="inferred from homology"/>
<name>A0A2G9UWZ5_TELCI</name>
<dbReference type="PANTHER" id="PTHR43201:SF8">
    <property type="entry name" value="ACYL-COA SYNTHETASE FAMILY MEMBER 3"/>
    <property type="match status" value="1"/>
</dbReference>
<dbReference type="EMBL" id="KZ345233">
    <property type="protein sequence ID" value="PIO74703.1"/>
    <property type="molecule type" value="Genomic_DNA"/>
</dbReference>
<dbReference type="PANTHER" id="PTHR43201">
    <property type="entry name" value="ACYL-COA SYNTHETASE"/>
    <property type="match status" value="1"/>
</dbReference>
<evidence type="ECO:0000313" key="4">
    <source>
        <dbReference type="Proteomes" id="UP000230423"/>
    </source>
</evidence>
<comment type="similarity">
    <text evidence="1">Belongs to the ATP-dependent AMP-binding enzyme family.</text>
</comment>
<dbReference type="Pfam" id="PF13193">
    <property type="entry name" value="AMP-binding_C"/>
    <property type="match status" value="1"/>
</dbReference>
<organism evidence="3 4">
    <name type="scientific">Teladorsagia circumcincta</name>
    <name type="common">Brown stomach worm</name>
    <name type="synonym">Ostertagia circumcincta</name>
    <dbReference type="NCBI Taxonomy" id="45464"/>
    <lineage>
        <taxon>Eukaryota</taxon>
        <taxon>Metazoa</taxon>
        <taxon>Ecdysozoa</taxon>
        <taxon>Nematoda</taxon>
        <taxon>Chromadorea</taxon>
        <taxon>Rhabditida</taxon>
        <taxon>Rhabditina</taxon>
        <taxon>Rhabditomorpha</taxon>
        <taxon>Strongyloidea</taxon>
        <taxon>Trichostrongylidae</taxon>
        <taxon>Teladorsagia</taxon>
    </lineage>
</organism>
<dbReference type="InterPro" id="IPR042099">
    <property type="entry name" value="ANL_N_sf"/>
</dbReference>